<dbReference type="SUPFAM" id="SSF52540">
    <property type="entry name" value="P-loop containing nucleoside triphosphate hydrolases"/>
    <property type="match status" value="2"/>
</dbReference>
<dbReference type="GO" id="GO:0005634">
    <property type="term" value="C:nucleus"/>
    <property type="evidence" value="ECO:0007669"/>
    <property type="project" value="TreeGrafter"/>
</dbReference>
<dbReference type="InterPro" id="IPR027417">
    <property type="entry name" value="P-loop_NTPase"/>
</dbReference>
<evidence type="ECO:0000256" key="2">
    <source>
        <dbReference type="ARBA" id="ARBA00022801"/>
    </source>
</evidence>
<dbReference type="SMART" id="SM00487">
    <property type="entry name" value="DEXDc"/>
    <property type="match status" value="1"/>
</dbReference>
<dbReference type="SMART" id="SM00490">
    <property type="entry name" value="HELICc"/>
    <property type="match status" value="1"/>
</dbReference>
<proteinExistence type="predicted"/>
<evidence type="ECO:0000259" key="6">
    <source>
        <dbReference type="PROSITE" id="PS51194"/>
    </source>
</evidence>
<evidence type="ECO:0000313" key="8">
    <source>
        <dbReference type="Proteomes" id="UP001278500"/>
    </source>
</evidence>
<comment type="caution">
    <text evidence="7">The sequence shown here is derived from an EMBL/GenBank/DDBJ whole genome shotgun (WGS) entry which is preliminary data.</text>
</comment>
<dbReference type="Proteomes" id="UP001278500">
    <property type="component" value="Unassembled WGS sequence"/>
</dbReference>
<keyword evidence="8" id="KW-1185">Reference proteome</keyword>
<name>A0AAE0JGR0_9PEZI</name>
<feature type="compositionally biased region" description="Polar residues" evidence="4">
    <location>
        <begin position="580"/>
        <end position="592"/>
    </location>
</feature>
<dbReference type="PANTHER" id="PTHR45626:SF22">
    <property type="entry name" value="DNA REPAIR PROTEIN RAD5"/>
    <property type="match status" value="1"/>
</dbReference>
<dbReference type="AlphaFoldDB" id="A0AAE0JGR0"/>
<feature type="domain" description="Helicase ATP-binding" evidence="5">
    <location>
        <begin position="281"/>
        <end position="465"/>
    </location>
</feature>
<keyword evidence="1" id="KW-0547">Nucleotide-binding</keyword>
<dbReference type="PROSITE" id="PS51192">
    <property type="entry name" value="HELICASE_ATP_BIND_1"/>
    <property type="match status" value="1"/>
</dbReference>
<dbReference type="InterPro" id="IPR000330">
    <property type="entry name" value="SNF2_N"/>
</dbReference>
<dbReference type="InterPro" id="IPR050628">
    <property type="entry name" value="SNF2_RAD54_helicase_TF"/>
</dbReference>
<protein>
    <submittedName>
        <fullName evidence="7">SNF2 family N-terminal domain-containing protein</fullName>
    </submittedName>
</protein>
<keyword evidence="2" id="KW-0378">Hydrolase</keyword>
<gene>
    <name evidence="7" type="ORF">B0H65DRAFT_460782</name>
</gene>
<dbReference type="EMBL" id="JAUEPP010000003">
    <property type="protein sequence ID" value="KAK3347567.1"/>
    <property type="molecule type" value="Genomic_DNA"/>
</dbReference>
<feature type="region of interest" description="Disordered" evidence="4">
    <location>
        <begin position="629"/>
        <end position="652"/>
    </location>
</feature>
<keyword evidence="3" id="KW-0067">ATP-binding</keyword>
<feature type="compositionally biased region" description="Polar residues" evidence="4">
    <location>
        <begin position="629"/>
        <end position="642"/>
    </location>
</feature>
<evidence type="ECO:0000313" key="7">
    <source>
        <dbReference type="EMBL" id="KAK3347567.1"/>
    </source>
</evidence>
<evidence type="ECO:0000256" key="4">
    <source>
        <dbReference type="SAM" id="MobiDB-lite"/>
    </source>
</evidence>
<dbReference type="Pfam" id="PF00271">
    <property type="entry name" value="Helicase_C"/>
    <property type="match status" value="1"/>
</dbReference>
<sequence length="840" mass="93212">MSSNNSAPAAKRRFSLTLDDGFASCTLSPSTTTQVCYGALYDGKAKCLDGWKAIDSKIQGQTKRSSFFSFPVRRMGTSFYIFFEDEIALAVVDQRTQKWLAALDPVPNARFEALFAAGSFTKRRNIPKKGVVLDGMSVNIFGPQDGVVEKDAGKRLRQVSAFLQHPMELASNIQYYNPQFFVRPGRDRNITHLVGACRTDNSLVAVGARIAHEVNGILESLGGGPFDEGLEFIPPMGLSSELKRHQIQALLFVLKREPGNSFSQKSQIGVLTSTKSNFLPKETPQGNFGGLIADVMGMGKSLTILTTILCTLEDARNFPHFSFQSQNVAEPDRRTPTQATLVVVPSAQLMYNWVAEIESHMPGALKLILFHGQRRPKNPESLASIDVVLTTYGTLAADHKKARLLQKMEWYRVVLDEAHWIRNPSSQQFRAATSLSTSRRWCLTGTPIQNKFDDLASLAQFLRVPPYPDKNVFRKHVLEPLEKGDQGCVDPLRFYLRQNCLRRTDKCLNLPMLTEEPVYLQLSNEEQEAYDRILSTAIRALDDIVSSADKTKQSKNEKITVLFTALTRLRRLCDLGTLPPIQSSPGDPGQSTEDSDMLCELCSSQDADGSLLLKDEQFCPDCSRPLRSQRSARNTGYLTPASQPDGVDDRATSPFILSMDNGHSTKLLKVRDNVLQALQVQPGIKHLIFSAWTSSLGYLAQLMQQAGIAHAQINGRTSNAERLKHLRAFQEDSQVSVLLMSIGTGAVGLTLTAASHVHIVEPHWNPSVEEQAIGRARRMGQTKEVVVTRYITTGTVEQNILSLQQKKKNIARFTFDASSGDAVSERLDDFKFVLDAKLPS</sequence>
<dbReference type="CDD" id="cd18008">
    <property type="entry name" value="DEXDc_SHPRH-like"/>
    <property type="match status" value="1"/>
</dbReference>
<dbReference type="Gene3D" id="3.40.50.10810">
    <property type="entry name" value="Tandem AAA-ATPase domain"/>
    <property type="match status" value="1"/>
</dbReference>
<dbReference type="GO" id="GO:0016787">
    <property type="term" value="F:hydrolase activity"/>
    <property type="evidence" value="ECO:0007669"/>
    <property type="project" value="UniProtKB-KW"/>
</dbReference>
<dbReference type="GO" id="GO:0008094">
    <property type="term" value="F:ATP-dependent activity, acting on DNA"/>
    <property type="evidence" value="ECO:0007669"/>
    <property type="project" value="TreeGrafter"/>
</dbReference>
<dbReference type="InterPro" id="IPR038718">
    <property type="entry name" value="SNF2-like_sf"/>
</dbReference>
<accession>A0AAE0JGR0</accession>
<dbReference type="CDD" id="cd18793">
    <property type="entry name" value="SF2_C_SNF"/>
    <property type="match status" value="1"/>
</dbReference>
<dbReference type="Gene3D" id="3.40.50.300">
    <property type="entry name" value="P-loop containing nucleotide triphosphate hydrolases"/>
    <property type="match status" value="1"/>
</dbReference>
<dbReference type="PROSITE" id="PS51194">
    <property type="entry name" value="HELICASE_CTER"/>
    <property type="match status" value="1"/>
</dbReference>
<dbReference type="InterPro" id="IPR049730">
    <property type="entry name" value="SNF2/RAD54-like_C"/>
</dbReference>
<feature type="region of interest" description="Disordered" evidence="4">
    <location>
        <begin position="577"/>
        <end position="596"/>
    </location>
</feature>
<evidence type="ECO:0000259" key="5">
    <source>
        <dbReference type="PROSITE" id="PS51192"/>
    </source>
</evidence>
<feature type="domain" description="Helicase C-terminal" evidence="6">
    <location>
        <begin position="673"/>
        <end position="831"/>
    </location>
</feature>
<dbReference type="RefSeq" id="XP_062682649.1">
    <property type="nucleotide sequence ID" value="XM_062826558.1"/>
</dbReference>
<dbReference type="GO" id="GO:0005524">
    <property type="term" value="F:ATP binding"/>
    <property type="evidence" value="ECO:0007669"/>
    <property type="project" value="UniProtKB-KW"/>
</dbReference>
<dbReference type="InterPro" id="IPR014001">
    <property type="entry name" value="Helicase_ATP-bd"/>
</dbReference>
<organism evidence="7 8">
    <name type="scientific">Neurospora tetraspora</name>
    <dbReference type="NCBI Taxonomy" id="94610"/>
    <lineage>
        <taxon>Eukaryota</taxon>
        <taxon>Fungi</taxon>
        <taxon>Dikarya</taxon>
        <taxon>Ascomycota</taxon>
        <taxon>Pezizomycotina</taxon>
        <taxon>Sordariomycetes</taxon>
        <taxon>Sordariomycetidae</taxon>
        <taxon>Sordariales</taxon>
        <taxon>Sordariaceae</taxon>
        <taxon>Neurospora</taxon>
    </lineage>
</organism>
<dbReference type="PANTHER" id="PTHR45626">
    <property type="entry name" value="TRANSCRIPTION TERMINATION FACTOR 2-RELATED"/>
    <property type="match status" value="1"/>
</dbReference>
<dbReference type="GeneID" id="87863712"/>
<dbReference type="Pfam" id="PF00176">
    <property type="entry name" value="SNF2-rel_dom"/>
    <property type="match status" value="1"/>
</dbReference>
<evidence type="ECO:0000256" key="3">
    <source>
        <dbReference type="ARBA" id="ARBA00022840"/>
    </source>
</evidence>
<dbReference type="GO" id="GO:0006281">
    <property type="term" value="P:DNA repair"/>
    <property type="evidence" value="ECO:0007669"/>
    <property type="project" value="TreeGrafter"/>
</dbReference>
<dbReference type="InterPro" id="IPR001650">
    <property type="entry name" value="Helicase_C-like"/>
</dbReference>
<reference evidence="7" key="1">
    <citation type="journal article" date="2023" name="Mol. Phylogenet. Evol.">
        <title>Genome-scale phylogeny and comparative genomics of the fungal order Sordariales.</title>
        <authorList>
            <person name="Hensen N."/>
            <person name="Bonometti L."/>
            <person name="Westerberg I."/>
            <person name="Brannstrom I.O."/>
            <person name="Guillou S."/>
            <person name="Cros-Aarteil S."/>
            <person name="Calhoun S."/>
            <person name="Haridas S."/>
            <person name="Kuo A."/>
            <person name="Mondo S."/>
            <person name="Pangilinan J."/>
            <person name="Riley R."/>
            <person name="LaButti K."/>
            <person name="Andreopoulos B."/>
            <person name="Lipzen A."/>
            <person name="Chen C."/>
            <person name="Yan M."/>
            <person name="Daum C."/>
            <person name="Ng V."/>
            <person name="Clum A."/>
            <person name="Steindorff A."/>
            <person name="Ohm R.A."/>
            <person name="Martin F."/>
            <person name="Silar P."/>
            <person name="Natvig D.O."/>
            <person name="Lalanne C."/>
            <person name="Gautier V."/>
            <person name="Ament-Velasquez S.L."/>
            <person name="Kruys A."/>
            <person name="Hutchinson M.I."/>
            <person name="Powell A.J."/>
            <person name="Barry K."/>
            <person name="Miller A.N."/>
            <person name="Grigoriev I.V."/>
            <person name="Debuchy R."/>
            <person name="Gladieux P."/>
            <person name="Hiltunen Thoren M."/>
            <person name="Johannesson H."/>
        </authorList>
    </citation>
    <scope>NUCLEOTIDE SEQUENCE</scope>
    <source>
        <strain evidence="7">CBS 560.94</strain>
    </source>
</reference>
<evidence type="ECO:0000256" key="1">
    <source>
        <dbReference type="ARBA" id="ARBA00022741"/>
    </source>
</evidence>
<reference evidence="7" key="2">
    <citation type="submission" date="2023-06" db="EMBL/GenBank/DDBJ databases">
        <authorList>
            <consortium name="Lawrence Berkeley National Laboratory"/>
            <person name="Haridas S."/>
            <person name="Hensen N."/>
            <person name="Bonometti L."/>
            <person name="Westerberg I."/>
            <person name="Brannstrom I.O."/>
            <person name="Guillou S."/>
            <person name="Cros-Aarteil S."/>
            <person name="Calhoun S."/>
            <person name="Kuo A."/>
            <person name="Mondo S."/>
            <person name="Pangilinan J."/>
            <person name="Riley R."/>
            <person name="Labutti K."/>
            <person name="Andreopoulos B."/>
            <person name="Lipzen A."/>
            <person name="Chen C."/>
            <person name="Yanf M."/>
            <person name="Daum C."/>
            <person name="Ng V."/>
            <person name="Clum A."/>
            <person name="Steindorff A."/>
            <person name="Ohm R."/>
            <person name="Martin F."/>
            <person name="Silar P."/>
            <person name="Natvig D."/>
            <person name="Lalanne C."/>
            <person name="Gautier V."/>
            <person name="Ament-Velasquez S.L."/>
            <person name="Kruys A."/>
            <person name="Hutchinson M.I."/>
            <person name="Powell A.J."/>
            <person name="Barry K."/>
            <person name="Miller A.N."/>
            <person name="Grigoriev I.V."/>
            <person name="Debuchy R."/>
            <person name="Gladieux P."/>
            <person name="Thoren M.H."/>
            <person name="Johannesson H."/>
        </authorList>
    </citation>
    <scope>NUCLEOTIDE SEQUENCE</scope>
    <source>
        <strain evidence="7">CBS 560.94</strain>
    </source>
</reference>